<evidence type="ECO:0000313" key="3">
    <source>
        <dbReference type="Proteomes" id="UP000177905"/>
    </source>
</evidence>
<dbReference type="AlphaFoldDB" id="A0A1F4S7P0"/>
<dbReference type="InterPro" id="IPR051465">
    <property type="entry name" value="Cell_Envelope_Struct_Comp"/>
</dbReference>
<comment type="caution">
    <text evidence="2">The sequence shown here is derived from an EMBL/GenBank/DDBJ whole genome shotgun (WGS) entry which is preliminary data.</text>
</comment>
<proteinExistence type="predicted"/>
<dbReference type="PANTHER" id="PTHR43308">
    <property type="entry name" value="OUTER MEMBRANE PROTEIN ALPHA-RELATED"/>
    <property type="match status" value="1"/>
</dbReference>
<gene>
    <name evidence="2" type="ORF">A2290_02215</name>
</gene>
<organism evidence="2 3">
    <name type="scientific">candidate division WOR-1 bacterium RIFOXYB2_FULL_36_35</name>
    <dbReference type="NCBI Taxonomy" id="1802578"/>
    <lineage>
        <taxon>Bacteria</taxon>
        <taxon>Bacillati</taxon>
        <taxon>Saganbacteria</taxon>
    </lineage>
</organism>
<dbReference type="Gene3D" id="2.40.160.10">
    <property type="entry name" value="Porin"/>
    <property type="match status" value="1"/>
</dbReference>
<reference evidence="2 3" key="1">
    <citation type="journal article" date="2016" name="Nat. Commun.">
        <title>Thousands of microbial genomes shed light on interconnected biogeochemical processes in an aquifer system.</title>
        <authorList>
            <person name="Anantharaman K."/>
            <person name="Brown C.T."/>
            <person name="Hug L.A."/>
            <person name="Sharon I."/>
            <person name="Castelle C.J."/>
            <person name="Probst A.J."/>
            <person name="Thomas B.C."/>
            <person name="Singh A."/>
            <person name="Wilkins M.J."/>
            <person name="Karaoz U."/>
            <person name="Brodie E.L."/>
            <person name="Williams K.H."/>
            <person name="Hubbard S.S."/>
            <person name="Banfield J.F."/>
        </authorList>
    </citation>
    <scope>NUCLEOTIDE SEQUENCE [LARGE SCALE GENOMIC DNA]</scope>
</reference>
<evidence type="ECO:0000313" key="2">
    <source>
        <dbReference type="EMBL" id="OGC16421.1"/>
    </source>
</evidence>
<dbReference type="EMBL" id="MEUA01000009">
    <property type="protein sequence ID" value="OGC16421.1"/>
    <property type="molecule type" value="Genomic_DNA"/>
</dbReference>
<dbReference type="SUPFAM" id="SSF56935">
    <property type="entry name" value="Porins"/>
    <property type="match status" value="1"/>
</dbReference>
<feature type="domain" description="SLH" evidence="1">
    <location>
        <begin position="35"/>
        <end position="98"/>
    </location>
</feature>
<dbReference type="InterPro" id="IPR023614">
    <property type="entry name" value="Porin_dom_sf"/>
</dbReference>
<protein>
    <recommendedName>
        <fullName evidence="1">SLH domain-containing protein</fullName>
    </recommendedName>
</protein>
<evidence type="ECO:0000259" key="1">
    <source>
        <dbReference type="PROSITE" id="PS51272"/>
    </source>
</evidence>
<dbReference type="InterPro" id="IPR001119">
    <property type="entry name" value="SLH_dom"/>
</dbReference>
<accession>A0A1F4S7P0</accession>
<dbReference type="Proteomes" id="UP000177905">
    <property type="component" value="Unassembled WGS sequence"/>
</dbReference>
<name>A0A1F4S7P0_UNCSA</name>
<dbReference type="PROSITE" id="PS51272">
    <property type="entry name" value="SLH"/>
    <property type="match status" value="1"/>
</dbReference>
<sequence>MKKASMKEYIKRSVTMKKSLALLVIFAVMLSLPAAALKFKDMTDDHWAADSVYDLVSRGITNGFPDGTFRGNEKLSRYETAQFLSKMAKSIEKNANGGVSEADVEKVVKKVLGKTSAPVGTGATISGQVFAVNTTVLEQNATPTATSITRAYITATEKLGTNAIAKVTLDTLTGGNSFLKYAYVDLLDFVAIDNFNLNARIGVQPTYWSNWVDSFLGLRVVSASMLSSSYADPTADIGLGLMGAINVEYLPSVNYLVTGLNGNGLNPENDRAKDLAGRLDAEVLPGVTVGLGAKVENIGQSVGTTDLRKLLNVLVGYKADMGKVYGEVAYGKNTMGLSAAGLLNLGAFDEMMNPYGLFARVDIYDPNRGVGSDSVTSIFVGGTYNWNSNVKLVADYDSTTQNSTTTSQVSLRTEILF</sequence>
<dbReference type="Pfam" id="PF00395">
    <property type="entry name" value="SLH"/>
    <property type="match status" value="1"/>
</dbReference>